<evidence type="ECO:0000256" key="9">
    <source>
        <dbReference type="ARBA" id="ARBA00023157"/>
    </source>
</evidence>
<evidence type="ECO:0000256" key="1">
    <source>
        <dbReference type="ARBA" id="ARBA00004498"/>
    </source>
</evidence>
<gene>
    <name evidence="13" type="primary">VWA2</name>
</gene>
<evidence type="ECO:0000256" key="2">
    <source>
        <dbReference type="ARBA" id="ARBA00022525"/>
    </source>
</evidence>
<evidence type="ECO:0000259" key="12">
    <source>
        <dbReference type="PROSITE" id="PS50234"/>
    </source>
</evidence>
<feature type="domain" description="VWFA" evidence="12">
    <location>
        <begin position="326"/>
        <end position="502"/>
    </location>
</feature>
<keyword evidence="3" id="KW-0272">Extracellular matrix</keyword>
<dbReference type="InterPro" id="IPR002035">
    <property type="entry name" value="VWF_A"/>
</dbReference>
<keyword evidence="9" id="KW-1015">Disulfide bond</keyword>
<dbReference type="Gene3D" id="3.40.50.410">
    <property type="entry name" value="von Willebrand factor, type A domain"/>
    <property type="match status" value="3"/>
</dbReference>
<dbReference type="SMART" id="SM00179">
    <property type="entry name" value="EGF_CA"/>
    <property type="match status" value="2"/>
</dbReference>
<dbReference type="InterPro" id="IPR050525">
    <property type="entry name" value="ECM_Assembly_Org"/>
</dbReference>
<dbReference type="FunFam" id="3.40.50.410:FF:000003">
    <property type="entry name" value="Collagen type VI alpha 3 chain"/>
    <property type="match status" value="1"/>
</dbReference>
<dbReference type="AlphaFoldDB" id="A0AAY4AXI4"/>
<dbReference type="FunFam" id="2.10.25.10:FF:000066">
    <property type="entry name" value="FAT atypical cadherin 4"/>
    <property type="match status" value="1"/>
</dbReference>
<keyword evidence="14" id="KW-1185">Reference proteome</keyword>
<reference evidence="13" key="2">
    <citation type="submission" date="2025-08" db="UniProtKB">
        <authorList>
            <consortium name="Ensembl"/>
        </authorList>
    </citation>
    <scope>IDENTIFICATION</scope>
</reference>
<dbReference type="Ensembl" id="ENSDCDT00010013801.1">
    <property type="protein sequence ID" value="ENSDCDP00010013095.1"/>
    <property type="gene ID" value="ENSDCDG00010005963.1"/>
</dbReference>
<feature type="domain" description="EGF-like" evidence="11">
    <location>
        <begin position="279"/>
        <end position="316"/>
    </location>
</feature>
<dbReference type="GeneTree" id="ENSGT00940000159040"/>
<keyword evidence="6" id="KW-0677">Repeat</keyword>
<dbReference type="GO" id="GO:0005581">
    <property type="term" value="C:collagen trimer"/>
    <property type="evidence" value="ECO:0007669"/>
    <property type="project" value="UniProtKB-KW"/>
</dbReference>
<reference evidence="13 14" key="1">
    <citation type="submission" date="2020-06" db="EMBL/GenBank/DDBJ databases">
        <authorList>
            <consortium name="Wellcome Sanger Institute Data Sharing"/>
        </authorList>
    </citation>
    <scope>NUCLEOTIDE SEQUENCE [LARGE SCALE GENOMIC DNA]</scope>
</reference>
<evidence type="ECO:0000313" key="14">
    <source>
        <dbReference type="Proteomes" id="UP000694580"/>
    </source>
</evidence>
<dbReference type="InterPro" id="IPR001881">
    <property type="entry name" value="EGF-like_Ca-bd_dom"/>
</dbReference>
<dbReference type="FunFam" id="3.40.50.410:FF:000047">
    <property type="entry name" value="von Willebrand factor A domain containing 2"/>
    <property type="match status" value="1"/>
</dbReference>
<evidence type="ECO:0000256" key="7">
    <source>
        <dbReference type="ARBA" id="ARBA00022889"/>
    </source>
</evidence>
<evidence type="ECO:0000256" key="3">
    <source>
        <dbReference type="ARBA" id="ARBA00022530"/>
    </source>
</evidence>
<dbReference type="GO" id="GO:0005509">
    <property type="term" value="F:calcium ion binding"/>
    <property type="evidence" value="ECO:0007669"/>
    <property type="project" value="InterPro"/>
</dbReference>
<dbReference type="InterPro" id="IPR000742">
    <property type="entry name" value="EGF"/>
</dbReference>
<comment type="caution">
    <text evidence="10">Lacks conserved residue(s) required for the propagation of feature annotation.</text>
</comment>
<evidence type="ECO:0000256" key="6">
    <source>
        <dbReference type="ARBA" id="ARBA00022737"/>
    </source>
</evidence>
<dbReference type="CDD" id="cd01472">
    <property type="entry name" value="vWA_collagen"/>
    <property type="match status" value="1"/>
</dbReference>
<comment type="subcellular location">
    <subcellularLocation>
        <location evidence="1">Secreted</location>
        <location evidence="1">Extracellular space</location>
        <location evidence="1">Extracellular matrix</location>
    </subcellularLocation>
</comment>
<keyword evidence="5" id="KW-0732">Signal</keyword>
<dbReference type="PROSITE" id="PS50026">
    <property type="entry name" value="EGF_3"/>
    <property type="match status" value="2"/>
</dbReference>
<feature type="domain" description="VWFA" evidence="12">
    <location>
        <begin position="51"/>
        <end position="222"/>
    </location>
</feature>
<dbReference type="GO" id="GO:0005604">
    <property type="term" value="C:basement membrane"/>
    <property type="evidence" value="ECO:0007669"/>
    <property type="project" value="TreeGrafter"/>
</dbReference>
<accession>A0AAY4AXI4</accession>
<dbReference type="PROSITE" id="PS01186">
    <property type="entry name" value="EGF_2"/>
    <property type="match status" value="1"/>
</dbReference>
<name>A0AAY4AXI4_9TELE</name>
<dbReference type="PANTHER" id="PTHR24020:SF37">
    <property type="entry name" value="VON WILLEBRAND FACTOR A DOMAIN-CONTAINING PROTEIN 2"/>
    <property type="match status" value="1"/>
</dbReference>
<dbReference type="FunFam" id="3.40.50.410:FF:000054">
    <property type="entry name" value="von Willebrand factor A domain containing 2"/>
    <property type="match status" value="1"/>
</dbReference>
<evidence type="ECO:0000256" key="10">
    <source>
        <dbReference type="PROSITE-ProRule" id="PRU00076"/>
    </source>
</evidence>
<dbReference type="GO" id="GO:0007161">
    <property type="term" value="P:calcium-independent cell-matrix adhesion"/>
    <property type="evidence" value="ECO:0007669"/>
    <property type="project" value="TreeGrafter"/>
</dbReference>
<evidence type="ECO:0000256" key="5">
    <source>
        <dbReference type="ARBA" id="ARBA00022729"/>
    </source>
</evidence>
<protein>
    <recommendedName>
        <fullName evidence="15">von Willebrand factor A domain containing 2</fullName>
    </recommendedName>
</protein>
<evidence type="ECO:0008006" key="15">
    <source>
        <dbReference type="Google" id="ProtNLM"/>
    </source>
</evidence>
<dbReference type="GO" id="GO:0005615">
    <property type="term" value="C:extracellular space"/>
    <property type="evidence" value="ECO:0007669"/>
    <property type="project" value="TreeGrafter"/>
</dbReference>
<feature type="domain" description="VWFA" evidence="12">
    <location>
        <begin position="516"/>
        <end position="690"/>
    </location>
</feature>
<keyword evidence="8" id="KW-0176">Collagen</keyword>
<dbReference type="SUPFAM" id="SSF53300">
    <property type="entry name" value="vWA-like"/>
    <property type="match status" value="3"/>
</dbReference>
<keyword evidence="4 10" id="KW-0245">EGF-like domain</keyword>
<dbReference type="Pfam" id="PF00008">
    <property type="entry name" value="EGF"/>
    <property type="match status" value="2"/>
</dbReference>
<evidence type="ECO:0000313" key="13">
    <source>
        <dbReference type="Ensembl" id="ENSDCDP00010013095.1"/>
    </source>
</evidence>
<reference evidence="13" key="3">
    <citation type="submission" date="2025-09" db="UniProtKB">
        <authorList>
            <consortium name="Ensembl"/>
        </authorList>
    </citation>
    <scope>IDENTIFICATION</scope>
</reference>
<sequence length="762" mass="83343">MVLHEQRLSLPSCLLLSVRPSLLVQEILVDHDTILKIKAAAEMMQCSAAVDVLFLLDGSYSVGKGSFERSKHLTLTLCDALDIRPDKVRVGVIQFSSTVRTEISLNSYSSRDKLKKHLKKITYRGGSTQTGLALKYVLKKGFSADRNSSIPRVLLLLSDGRSQGAVQQAATELKQSGVTVYTVGIRYPRWEELHALASAPVEQHVFFAEHYSDAVNGLCTALSTSAVCKAVPPGCKVQSFSCERKTLETVKELQGNFVLSTSRKKYKIHPAACHRTVCYDPCDSQPCQNLGTCVSEGLEKFHCVCPPGYGSDPHCAPALNLDCSVDVLFLVEGSTALSLEGFMRFKSFLKRFLQTVVGADTPTKIGLAQYGDDVKLEAKVGKHRDVTALLRMVDALQPRGGKAMTGKALQYITRHGFQSSPIFADVHDDLPRVVVLLTATPSTDHVVEPAKYARDREVFIIAVGPEDLKAQLNNITGNPQRSLTYSSPDRLGTKIPELRAKICAVDNQGCLGQPLDLIFVLDGSSGVGRDNFIQLKDFVRSVSVQFDINRDVAQMGLVVFGRRPVTVFDLDTHNSGSDILKAVAEASFLGGAASTGSALLHVHTYSLTVGKGARPGVNKAVVVLTDGTGAEDAVVPAQKLRDNGVFVFVVGIGDLQQESLLRIAGRADHMITVPFYEDLKYFDDVLVQMVCVEAKRPVDLCRPNPCMNDGMCVLWDSSYRCQCRGWEGPHCETRKRCPIPTPTQPQLNSPVHLFVCVCHRQH</sequence>
<dbReference type="Pfam" id="PF00092">
    <property type="entry name" value="VWA"/>
    <property type="match status" value="3"/>
</dbReference>
<keyword evidence="7" id="KW-0130">Cell adhesion</keyword>
<dbReference type="Gene3D" id="2.10.25.10">
    <property type="entry name" value="Laminin"/>
    <property type="match status" value="2"/>
</dbReference>
<organism evidence="13 14">
    <name type="scientific">Denticeps clupeoides</name>
    <name type="common">denticle herring</name>
    <dbReference type="NCBI Taxonomy" id="299321"/>
    <lineage>
        <taxon>Eukaryota</taxon>
        <taxon>Metazoa</taxon>
        <taxon>Chordata</taxon>
        <taxon>Craniata</taxon>
        <taxon>Vertebrata</taxon>
        <taxon>Euteleostomi</taxon>
        <taxon>Actinopterygii</taxon>
        <taxon>Neopterygii</taxon>
        <taxon>Teleostei</taxon>
        <taxon>Clupei</taxon>
        <taxon>Clupeiformes</taxon>
        <taxon>Denticipitoidei</taxon>
        <taxon>Denticipitidae</taxon>
        <taxon>Denticeps</taxon>
    </lineage>
</organism>
<evidence type="ECO:0000256" key="4">
    <source>
        <dbReference type="ARBA" id="ARBA00022536"/>
    </source>
</evidence>
<proteinExistence type="predicted"/>
<dbReference type="Proteomes" id="UP000694580">
    <property type="component" value="Chromosome 8"/>
</dbReference>
<dbReference type="InterPro" id="IPR036465">
    <property type="entry name" value="vWFA_dom_sf"/>
</dbReference>
<dbReference type="CDD" id="cd00053">
    <property type="entry name" value="EGF"/>
    <property type="match status" value="2"/>
</dbReference>
<dbReference type="PRINTS" id="PR00453">
    <property type="entry name" value="VWFADOMAIN"/>
</dbReference>
<dbReference type="PANTHER" id="PTHR24020">
    <property type="entry name" value="COLLAGEN ALPHA"/>
    <property type="match status" value="1"/>
</dbReference>
<dbReference type="PROSITE" id="PS50234">
    <property type="entry name" value="VWFA"/>
    <property type="match status" value="3"/>
</dbReference>
<evidence type="ECO:0000259" key="11">
    <source>
        <dbReference type="PROSITE" id="PS50026"/>
    </source>
</evidence>
<dbReference type="SUPFAM" id="SSF57196">
    <property type="entry name" value="EGF/Laminin"/>
    <property type="match status" value="1"/>
</dbReference>
<keyword evidence="2" id="KW-0964">Secreted</keyword>
<dbReference type="SMART" id="SM00327">
    <property type="entry name" value="VWA"/>
    <property type="match status" value="3"/>
</dbReference>
<feature type="domain" description="EGF-like" evidence="11">
    <location>
        <begin position="697"/>
        <end position="732"/>
    </location>
</feature>
<dbReference type="SMART" id="SM00181">
    <property type="entry name" value="EGF"/>
    <property type="match status" value="2"/>
</dbReference>
<evidence type="ECO:0000256" key="8">
    <source>
        <dbReference type="ARBA" id="ARBA00023119"/>
    </source>
</evidence>